<dbReference type="Pfam" id="PF06286">
    <property type="entry name" value="Coleoptericin"/>
    <property type="match status" value="1"/>
</dbReference>
<feature type="region of interest" description="Disordered" evidence="1">
    <location>
        <begin position="55"/>
        <end position="126"/>
    </location>
</feature>
<evidence type="ECO:0000313" key="3">
    <source>
        <dbReference type="EMBL" id="ABZ80661.1"/>
    </source>
</evidence>
<keyword evidence="2" id="KW-0732">Signal</keyword>
<feature type="chain" id="PRO_5002849132" evidence="2">
    <location>
        <begin position="24"/>
        <end position="126"/>
    </location>
</feature>
<feature type="signal peptide" evidence="2">
    <location>
        <begin position="1"/>
        <end position="23"/>
    </location>
</feature>
<protein>
    <submittedName>
        <fullName evidence="3">Coleoptericin 1</fullName>
    </submittedName>
</protein>
<dbReference type="GO" id="GO:0042742">
    <property type="term" value="P:defense response to bacterium"/>
    <property type="evidence" value="ECO:0007669"/>
    <property type="project" value="InterPro"/>
</dbReference>
<evidence type="ECO:0000256" key="1">
    <source>
        <dbReference type="SAM" id="MobiDB-lite"/>
    </source>
</evidence>
<feature type="compositionally biased region" description="Basic and acidic residues" evidence="1">
    <location>
        <begin position="71"/>
        <end position="83"/>
    </location>
</feature>
<name>B6RQP0_SITZE</name>
<accession>B6RQP0</accession>
<evidence type="ECO:0000256" key="2">
    <source>
        <dbReference type="SAM" id="SignalP"/>
    </source>
</evidence>
<dbReference type="InterPro" id="IPR009382">
    <property type="entry name" value="Coleoptericin"/>
</dbReference>
<organism evidence="3">
    <name type="scientific">Sitophilus zeamais</name>
    <name type="common">Maize weevil</name>
    <dbReference type="NCBI Taxonomy" id="7047"/>
    <lineage>
        <taxon>Eukaryota</taxon>
        <taxon>Metazoa</taxon>
        <taxon>Ecdysozoa</taxon>
        <taxon>Arthropoda</taxon>
        <taxon>Hexapoda</taxon>
        <taxon>Insecta</taxon>
        <taxon>Pterygota</taxon>
        <taxon>Neoptera</taxon>
        <taxon>Endopterygota</taxon>
        <taxon>Coleoptera</taxon>
        <taxon>Polyphaga</taxon>
        <taxon>Cucujiformia</taxon>
        <taxon>Curculionidae</taxon>
        <taxon>Dryophthorinae</taxon>
        <taxon>Sitophilus</taxon>
    </lineage>
</organism>
<reference evidence="3" key="1">
    <citation type="journal article" date="2008" name="BMC Biol.">
        <title>Identification of the weevil immune genes and their expression in the bacteriome tissue.</title>
        <authorList>
            <person name="Anselme C."/>
            <person name="Perez-Brocal V."/>
            <person name="Vallier A."/>
            <person name="Vincent-Monegat C."/>
            <person name="Charif D."/>
            <person name="Latorre A."/>
            <person name="Moya A."/>
            <person name="Heddi A."/>
        </authorList>
    </citation>
    <scope>NUCLEOTIDE SEQUENCE</scope>
    <source>
        <strain evidence="3">Lagoa</strain>
    </source>
</reference>
<dbReference type="EMBL" id="EU282111">
    <property type="protein sequence ID" value="ABZ80661.1"/>
    <property type="molecule type" value="mRNA"/>
</dbReference>
<dbReference type="GO" id="GO:0005576">
    <property type="term" value="C:extracellular region"/>
    <property type="evidence" value="ECO:0007669"/>
    <property type="project" value="InterPro"/>
</dbReference>
<dbReference type="AlphaFoldDB" id="B6RQP0"/>
<sequence length="126" mass="14311">MTRTMLFLACVAALYVCISATAGKPEEFAKLSDEAPSNDQAMYESIQRYRRFVDGNRYNGGQQQQQQPKQWEVRPDLSRDQRGNTKAQVEINKKGDNHDINAGWGKNINGPDSHKDTWHVGGSVRW</sequence>
<proteinExistence type="evidence at transcript level"/>